<reference evidence="2 3" key="1">
    <citation type="journal article" date="2017" name="Mol. Plant">
        <title>The Genome of Medicinal Plant Macleaya cordata Provides New Insights into Benzylisoquinoline Alkaloids Metabolism.</title>
        <authorList>
            <person name="Liu X."/>
            <person name="Liu Y."/>
            <person name="Huang P."/>
            <person name="Ma Y."/>
            <person name="Qing Z."/>
            <person name="Tang Q."/>
            <person name="Cao H."/>
            <person name="Cheng P."/>
            <person name="Zheng Y."/>
            <person name="Yuan Z."/>
            <person name="Zhou Y."/>
            <person name="Liu J."/>
            <person name="Tang Z."/>
            <person name="Zhuo Y."/>
            <person name="Zhang Y."/>
            <person name="Yu L."/>
            <person name="Huang J."/>
            <person name="Yang P."/>
            <person name="Peng Q."/>
            <person name="Zhang J."/>
            <person name="Jiang W."/>
            <person name="Zhang Z."/>
            <person name="Lin K."/>
            <person name="Ro D.K."/>
            <person name="Chen X."/>
            <person name="Xiong X."/>
            <person name="Shang Y."/>
            <person name="Huang S."/>
            <person name="Zeng J."/>
        </authorList>
    </citation>
    <scope>NUCLEOTIDE SEQUENCE [LARGE SCALE GENOMIC DNA]</scope>
    <source>
        <strain evidence="3">cv. BLH2017</strain>
        <tissue evidence="2">Root</tissue>
    </source>
</reference>
<organism evidence="2 3">
    <name type="scientific">Macleaya cordata</name>
    <name type="common">Five-seeded plume-poppy</name>
    <name type="synonym">Bocconia cordata</name>
    <dbReference type="NCBI Taxonomy" id="56857"/>
    <lineage>
        <taxon>Eukaryota</taxon>
        <taxon>Viridiplantae</taxon>
        <taxon>Streptophyta</taxon>
        <taxon>Embryophyta</taxon>
        <taxon>Tracheophyta</taxon>
        <taxon>Spermatophyta</taxon>
        <taxon>Magnoliopsida</taxon>
        <taxon>Ranunculales</taxon>
        <taxon>Papaveraceae</taxon>
        <taxon>Papaveroideae</taxon>
        <taxon>Macleaya</taxon>
    </lineage>
</organism>
<feature type="region of interest" description="Disordered" evidence="1">
    <location>
        <begin position="174"/>
        <end position="193"/>
    </location>
</feature>
<feature type="region of interest" description="Disordered" evidence="1">
    <location>
        <begin position="203"/>
        <end position="242"/>
    </location>
</feature>
<dbReference type="STRING" id="56857.A0A200PMM9"/>
<keyword evidence="3" id="KW-1185">Reference proteome</keyword>
<comment type="caution">
    <text evidence="2">The sequence shown here is derived from an EMBL/GenBank/DDBJ whole genome shotgun (WGS) entry which is preliminary data.</text>
</comment>
<evidence type="ECO:0000313" key="2">
    <source>
        <dbReference type="EMBL" id="OUZ99466.1"/>
    </source>
</evidence>
<proteinExistence type="predicted"/>
<dbReference type="AlphaFoldDB" id="A0A200PMM9"/>
<evidence type="ECO:0000313" key="3">
    <source>
        <dbReference type="Proteomes" id="UP000195402"/>
    </source>
</evidence>
<dbReference type="EMBL" id="MVGT01004437">
    <property type="protein sequence ID" value="OUZ99466.1"/>
    <property type="molecule type" value="Genomic_DNA"/>
</dbReference>
<protein>
    <submittedName>
        <fullName evidence="2">Uncharacterized protein</fullName>
    </submittedName>
</protein>
<gene>
    <name evidence="2" type="ORF">BVC80_8973g10</name>
</gene>
<dbReference type="PANTHER" id="PTHR34356">
    <property type="entry name" value="ANTIGENIC HEAT-STABLE PROTEIN"/>
    <property type="match status" value="1"/>
</dbReference>
<sequence>MESNCKITADEVISQLKDEGDFDRLRLKIIRKLKENEELRNNIISAVKQSTTLNRPGAENLKPRQLSDAIHDEIGTKVMGQISDGVWGVIRSSDGMKDEIRETVESVYNRLVNPKGKKVDELSSLNDPTTSANVAVNNNSLATSACEREDNLSESEPKEPPGFTLCNQQSNISEVESKEETQPIAPQDCVNGVKVKEEPYCEMDVSPSYNDPSVPPGFAPTVGSKEPYDVSDEDPDVPPGFG</sequence>
<dbReference type="OrthoDB" id="784699at2759"/>
<name>A0A200PMM9_MACCD</name>
<dbReference type="PANTHER" id="PTHR34356:SF3">
    <property type="entry name" value="EXPRESSED PROTEIN"/>
    <property type="match status" value="1"/>
</dbReference>
<dbReference type="OMA" id="TVYNRMM"/>
<dbReference type="InParanoid" id="A0A200PMM9"/>
<accession>A0A200PMM9</accession>
<evidence type="ECO:0000256" key="1">
    <source>
        <dbReference type="SAM" id="MobiDB-lite"/>
    </source>
</evidence>
<dbReference type="Proteomes" id="UP000195402">
    <property type="component" value="Unassembled WGS sequence"/>
</dbReference>